<dbReference type="InterPro" id="IPR006097">
    <property type="entry name" value="Glu/Leu/Phe/Val/Trp_DH_dimer"/>
</dbReference>
<evidence type="ECO:0000259" key="8">
    <source>
        <dbReference type="SMART" id="SM00839"/>
    </source>
</evidence>
<dbReference type="Gene3D" id="3.40.50.10860">
    <property type="entry name" value="Leucine Dehydrogenase, chain A, domain 1"/>
    <property type="match status" value="1"/>
</dbReference>
<dbReference type="Pfam" id="PF00208">
    <property type="entry name" value="ELFV_dehydrog"/>
    <property type="match status" value="1"/>
</dbReference>
<dbReference type="PIRSF" id="PIRSF000185">
    <property type="entry name" value="Glu_DH"/>
    <property type="match status" value="1"/>
</dbReference>
<dbReference type="PANTHER" id="PTHR11606:SF13">
    <property type="entry name" value="GLUTAMATE DEHYDROGENASE 1, MITOCHONDRIAL"/>
    <property type="match status" value="1"/>
</dbReference>
<dbReference type="InterPro" id="IPR036291">
    <property type="entry name" value="NAD(P)-bd_dom_sf"/>
</dbReference>
<evidence type="ECO:0000256" key="7">
    <source>
        <dbReference type="RuleBase" id="RU004417"/>
    </source>
</evidence>
<evidence type="ECO:0000256" key="6">
    <source>
        <dbReference type="PIRSR" id="PIRSR000185-3"/>
    </source>
</evidence>
<evidence type="ECO:0000256" key="1">
    <source>
        <dbReference type="ARBA" id="ARBA00006382"/>
    </source>
</evidence>
<dbReference type="GO" id="GO:0000166">
    <property type="term" value="F:nucleotide binding"/>
    <property type="evidence" value="ECO:0007669"/>
    <property type="project" value="UniProtKB-KW"/>
</dbReference>
<protein>
    <recommendedName>
        <fullName evidence="3">Glutamate dehydrogenase</fullName>
    </recommendedName>
</protein>
<feature type="binding site" evidence="5">
    <location>
        <position position="59"/>
    </location>
    <ligand>
        <name>substrate</name>
    </ligand>
</feature>
<feature type="binding site" evidence="5">
    <location>
        <position position="83"/>
    </location>
    <ligand>
        <name>substrate</name>
    </ligand>
</feature>
<keyword evidence="2 3" id="KW-0560">Oxidoreductase</keyword>
<gene>
    <name evidence="9" type="ORF">L0C25_09395</name>
</gene>
<dbReference type="InterPro" id="IPR014362">
    <property type="entry name" value="Glu_DH"/>
</dbReference>
<dbReference type="PRINTS" id="PR00082">
    <property type="entry name" value="GLFDHDRGNASE"/>
</dbReference>
<feature type="domain" description="Glutamate/phenylalanine/leucine/valine/L-tryptophan dehydrogenase C-terminal" evidence="8">
    <location>
        <begin position="161"/>
        <end position="393"/>
    </location>
</feature>
<dbReference type="GO" id="GO:0004352">
    <property type="term" value="F:glutamate dehydrogenase (NAD+) activity"/>
    <property type="evidence" value="ECO:0007669"/>
    <property type="project" value="TreeGrafter"/>
</dbReference>
<dbReference type="InterPro" id="IPR046346">
    <property type="entry name" value="Aminoacid_DH-like_N_sf"/>
</dbReference>
<dbReference type="InterPro" id="IPR033524">
    <property type="entry name" value="Glu/Leu/Phe/Val_DH_AS"/>
</dbReference>
<name>A0AA46TL12_9ACTN</name>
<dbReference type="SUPFAM" id="SSF51735">
    <property type="entry name" value="NAD(P)-binding Rossmann-fold domains"/>
    <property type="match status" value="1"/>
</dbReference>
<comment type="similarity">
    <text evidence="1 3 7">Belongs to the Glu/Leu/Phe/Val dehydrogenases family.</text>
</comment>
<dbReference type="EMBL" id="CP094970">
    <property type="protein sequence ID" value="UYM07269.1"/>
    <property type="molecule type" value="Genomic_DNA"/>
</dbReference>
<dbReference type="SMART" id="SM00839">
    <property type="entry name" value="ELFV_dehydrog"/>
    <property type="match status" value="1"/>
</dbReference>
<dbReference type="KEGG" id="sgrg:L0C25_09395"/>
<dbReference type="InterPro" id="IPR006095">
    <property type="entry name" value="Glu/Leu/Phe/Val/Trp_DH"/>
</dbReference>
<dbReference type="PROSITE" id="PS00074">
    <property type="entry name" value="GLFV_DEHYDROGENASE"/>
    <property type="match status" value="1"/>
</dbReference>
<keyword evidence="5" id="KW-0520">NAD</keyword>
<organism evidence="9 10">
    <name type="scientific">Solicola gregarius</name>
    <dbReference type="NCBI Taxonomy" id="2908642"/>
    <lineage>
        <taxon>Bacteria</taxon>
        <taxon>Bacillati</taxon>
        <taxon>Actinomycetota</taxon>
        <taxon>Actinomycetes</taxon>
        <taxon>Propionibacteriales</taxon>
        <taxon>Nocardioidaceae</taxon>
        <taxon>Solicola</taxon>
    </lineage>
</organism>
<feature type="binding site" evidence="5">
    <location>
        <position position="170"/>
    </location>
    <ligand>
        <name>NAD(+)</name>
        <dbReference type="ChEBI" id="CHEBI:57540"/>
    </ligand>
</feature>
<accession>A0AA46TL12</accession>
<evidence type="ECO:0000313" key="9">
    <source>
        <dbReference type="EMBL" id="UYM07269.1"/>
    </source>
</evidence>
<dbReference type="Gene3D" id="3.40.50.720">
    <property type="entry name" value="NAD(P)-binding Rossmann-like Domain"/>
    <property type="match status" value="1"/>
</dbReference>
<dbReference type="InterPro" id="IPR006096">
    <property type="entry name" value="Glu/Leu/Phe/Val/Trp_DH_C"/>
</dbReference>
<dbReference type="AlphaFoldDB" id="A0AA46TL12"/>
<dbReference type="Proteomes" id="UP001164390">
    <property type="component" value="Chromosome"/>
</dbReference>
<reference evidence="9" key="1">
    <citation type="submission" date="2022-01" db="EMBL/GenBank/DDBJ databases">
        <title>Nocardioidaceae gen. sp. A5X3R13.</title>
        <authorList>
            <person name="Lopez Marin M.A."/>
            <person name="Uhlik O."/>
        </authorList>
    </citation>
    <scope>NUCLEOTIDE SEQUENCE</scope>
    <source>
        <strain evidence="9">A5X3R13</strain>
    </source>
</reference>
<dbReference type="PANTHER" id="PTHR11606">
    <property type="entry name" value="GLUTAMATE DEHYDROGENASE"/>
    <property type="match status" value="1"/>
</dbReference>
<evidence type="ECO:0000256" key="4">
    <source>
        <dbReference type="PIRSR" id="PIRSR000185-1"/>
    </source>
</evidence>
<dbReference type="RefSeq" id="WP_271636229.1">
    <property type="nucleotide sequence ID" value="NZ_CP094970.1"/>
</dbReference>
<proteinExistence type="inferred from homology"/>
<evidence type="ECO:0000256" key="3">
    <source>
        <dbReference type="PIRNR" id="PIRNR000185"/>
    </source>
</evidence>
<evidence type="ECO:0000256" key="5">
    <source>
        <dbReference type="PIRSR" id="PIRSR000185-2"/>
    </source>
</evidence>
<dbReference type="Pfam" id="PF02812">
    <property type="entry name" value="ELFV_dehydrog_N"/>
    <property type="match status" value="1"/>
</dbReference>
<evidence type="ECO:0000256" key="2">
    <source>
        <dbReference type="ARBA" id="ARBA00023002"/>
    </source>
</evidence>
<sequence length="404" mass="42120">MPRPVNGDRPPDQEVREAMTDMLAAMDEWGPEKVVCVSDQRTGMRGVLVIDNTARGMGKGGTRMSATLTVEEVARLARTMTWKWAAVDLFHGGAKAGILGDPSAPDKEDVLRAFARALANEVPSEYVFGLDMGLTESDAAIFVDELRDRGAAVGLPRALGGVPYDQLGVTGFGVAEAADAAAQTVGLALKDSRVAIQGFGAVGQAAAERLVELGATIVATSTAAGAVHDAGGIDIARLAALRTEFGDDCVREYGGVQPADAALRVDCDILVPAAREDVIDDAIAAATTARLVVEGANLPTNPSSRAVLHKRGLALVPDFIANCGGIIAAAHSMDARYSAIPVDPDTIFTMISAKVRANVPTVLGESAARDITPHEAATGLAHARVRTAMELRGQRPADVTEVRL</sequence>
<feature type="active site" description="Proton donor" evidence="4">
    <location>
        <position position="95"/>
    </location>
</feature>
<feature type="site" description="Important for catalysis" evidence="6">
    <location>
        <position position="131"/>
    </location>
</feature>
<dbReference type="GO" id="GO:0006538">
    <property type="term" value="P:L-glutamate catabolic process"/>
    <property type="evidence" value="ECO:0007669"/>
    <property type="project" value="TreeGrafter"/>
</dbReference>
<evidence type="ECO:0000313" key="10">
    <source>
        <dbReference type="Proteomes" id="UP001164390"/>
    </source>
</evidence>
<dbReference type="SUPFAM" id="SSF53223">
    <property type="entry name" value="Aminoacid dehydrogenase-like, N-terminal domain"/>
    <property type="match status" value="1"/>
</dbReference>
<keyword evidence="5" id="KW-0547">Nucleotide-binding</keyword>
<keyword evidence="10" id="KW-1185">Reference proteome</keyword>